<evidence type="ECO:0000256" key="2">
    <source>
        <dbReference type="ARBA" id="ARBA00022692"/>
    </source>
</evidence>
<gene>
    <name evidence="6" type="ORF">FHS99_003195</name>
</gene>
<feature type="transmembrane region" description="Helical" evidence="5">
    <location>
        <begin position="132"/>
        <end position="150"/>
    </location>
</feature>
<dbReference type="AlphaFoldDB" id="A0A7W9BVM5"/>
<keyword evidence="7" id="KW-1185">Reference proteome</keyword>
<feature type="transmembrane region" description="Helical" evidence="5">
    <location>
        <begin position="204"/>
        <end position="223"/>
    </location>
</feature>
<comment type="caution">
    <text evidence="6">The sequence shown here is derived from an EMBL/GenBank/DDBJ whole genome shotgun (WGS) entry which is preliminary data.</text>
</comment>
<dbReference type="RefSeq" id="WP_157177736.1">
    <property type="nucleotide sequence ID" value="NZ_BMJP01000006.1"/>
</dbReference>
<feature type="transmembrane region" description="Helical" evidence="5">
    <location>
        <begin position="356"/>
        <end position="375"/>
    </location>
</feature>
<dbReference type="Pfam" id="PF13520">
    <property type="entry name" value="AA_permease_2"/>
    <property type="match status" value="1"/>
</dbReference>
<organism evidence="6 7">
    <name type="scientific">Sphingomonas prati</name>
    <dbReference type="NCBI Taxonomy" id="1843237"/>
    <lineage>
        <taxon>Bacteria</taxon>
        <taxon>Pseudomonadati</taxon>
        <taxon>Pseudomonadota</taxon>
        <taxon>Alphaproteobacteria</taxon>
        <taxon>Sphingomonadales</taxon>
        <taxon>Sphingomonadaceae</taxon>
        <taxon>Sphingomonas</taxon>
    </lineage>
</organism>
<feature type="transmembrane region" description="Helical" evidence="5">
    <location>
        <begin position="412"/>
        <end position="430"/>
    </location>
</feature>
<keyword evidence="3 5" id="KW-1133">Transmembrane helix</keyword>
<dbReference type="OrthoDB" id="3185104at2"/>
<sequence>MPAPQSPPGHGTGLGLWTLVALVVGDMIGAGVYTTSGLSLGALGSRGVVMAGWAVAGLLALTGAASYAMLARRLTQSGGEYLYLRQEIHPVAGSIAGYVSLLAGFTGAIAFAAATFGLYARAALPGLAVLPPQAIGAALILLAGLVHLARTGAGAALNTAMVILKLVGLVAFCIAAAALIATRAVPIPSAPAAQPFHLPAFGDALVWISLSYSGFNAAIYVAGEARDPARSVPRAILIGTALTLLLYLAVNFAFLYAAPYASIVGQPDIAGLAAQALAGTPARHAMEALILVSLATAILSMLLAGPRVYARMARDGVLPRWLAGVDAAPPRAAILFQVVLAIVATSIASLRDLLSYLGFALSLSAAFAVSTLFVRHLRTGQRPASRAYPLAPAIFVAGTLLCGFLAALNAPLQFAATAVTILIGVTAHLLRRMAGARSTVAAGDDTR</sequence>
<evidence type="ECO:0000256" key="1">
    <source>
        <dbReference type="ARBA" id="ARBA00004141"/>
    </source>
</evidence>
<feature type="transmembrane region" description="Helical" evidence="5">
    <location>
        <begin position="91"/>
        <end position="120"/>
    </location>
</feature>
<dbReference type="GO" id="GO:0015179">
    <property type="term" value="F:L-amino acid transmembrane transporter activity"/>
    <property type="evidence" value="ECO:0007669"/>
    <property type="project" value="TreeGrafter"/>
</dbReference>
<feature type="transmembrane region" description="Helical" evidence="5">
    <location>
        <begin position="47"/>
        <end position="70"/>
    </location>
</feature>
<evidence type="ECO:0000313" key="7">
    <source>
        <dbReference type="Proteomes" id="UP000546701"/>
    </source>
</evidence>
<keyword evidence="2 5" id="KW-0812">Transmembrane</keyword>
<dbReference type="InterPro" id="IPR002293">
    <property type="entry name" value="AA/rel_permease1"/>
</dbReference>
<keyword evidence="4 5" id="KW-0472">Membrane</keyword>
<dbReference type="PANTHER" id="PTHR11785:SF512">
    <property type="entry name" value="SOBREMESA, ISOFORM B"/>
    <property type="match status" value="1"/>
</dbReference>
<dbReference type="PANTHER" id="PTHR11785">
    <property type="entry name" value="AMINO ACID TRANSPORTER"/>
    <property type="match status" value="1"/>
</dbReference>
<dbReference type="PIRSF" id="PIRSF006060">
    <property type="entry name" value="AA_transporter"/>
    <property type="match status" value="1"/>
</dbReference>
<feature type="transmembrane region" description="Helical" evidence="5">
    <location>
        <begin position="387"/>
        <end position="406"/>
    </location>
</feature>
<dbReference type="InterPro" id="IPR050598">
    <property type="entry name" value="AminoAcid_Transporter"/>
</dbReference>
<feature type="transmembrane region" description="Helical" evidence="5">
    <location>
        <begin position="12"/>
        <end position="35"/>
    </location>
</feature>
<comment type="subcellular location">
    <subcellularLocation>
        <location evidence="1">Membrane</location>
        <topology evidence="1">Multi-pass membrane protein</topology>
    </subcellularLocation>
</comment>
<protein>
    <submittedName>
        <fullName evidence="6">APA family basic amino acid/polyamine antiporter</fullName>
    </submittedName>
</protein>
<evidence type="ECO:0000256" key="5">
    <source>
        <dbReference type="SAM" id="Phobius"/>
    </source>
</evidence>
<feature type="transmembrane region" description="Helical" evidence="5">
    <location>
        <begin position="162"/>
        <end position="184"/>
    </location>
</feature>
<proteinExistence type="predicted"/>
<dbReference type="Proteomes" id="UP000546701">
    <property type="component" value="Unassembled WGS sequence"/>
</dbReference>
<feature type="transmembrane region" description="Helical" evidence="5">
    <location>
        <begin position="235"/>
        <end position="258"/>
    </location>
</feature>
<evidence type="ECO:0000256" key="4">
    <source>
        <dbReference type="ARBA" id="ARBA00023136"/>
    </source>
</evidence>
<feature type="transmembrane region" description="Helical" evidence="5">
    <location>
        <begin position="288"/>
        <end position="310"/>
    </location>
</feature>
<evidence type="ECO:0000256" key="3">
    <source>
        <dbReference type="ARBA" id="ARBA00022989"/>
    </source>
</evidence>
<reference evidence="6 7" key="1">
    <citation type="submission" date="2020-08" db="EMBL/GenBank/DDBJ databases">
        <title>Genomic Encyclopedia of Type Strains, Phase IV (KMG-IV): sequencing the most valuable type-strain genomes for metagenomic binning, comparative biology and taxonomic classification.</title>
        <authorList>
            <person name="Goeker M."/>
        </authorList>
    </citation>
    <scope>NUCLEOTIDE SEQUENCE [LARGE SCALE GENOMIC DNA]</scope>
    <source>
        <strain evidence="6 7">DSM 103336</strain>
    </source>
</reference>
<evidence type="ECO:0000313" key="6">
    <source>
        <dbReference type="EMBL" id="MBB5730689.1"/>
    </source>
</evidence>
<accession>A0A7W9BVM5</accession>
<dbReference type="Gene3D" id="1.20.1740.10">
    <property type="entry name" value="Amino acid/polyamine transporter I"/>
    <property type="match status" value="1"/>
</dbReference>
<dbReference type="EMBL" id="JACIJR010000008">
    <property type="protein sequence ID" value="MBB5730689.1"/>
    <property type="molecule type" value="Genomic_DNA"/>
</dbReference>
<feature type="transmembrane region" description="Helical" evidence="5">
    <location>
        <begin position="331"/>
        <end position="350"/>
    </location>
</feature>
<name>A0A7W9BVM5_9SPHN</name>
<dbReference type="GO" id="GO:0016020">
    <property type="term" value="C:membrane"/>
    <property type="evidence" value="ECO:0007669"/>
    <property type="project" value="UniProtKB-SubCell"/>
</dbReference>